<proteinExistence type="predicted"/>
<evidence type="ECO:0000313" key="2">
    <source>
        <dbReference type="Proteomes" id="UP001214898"/>
    </source>
</evidence>
<evidence type="ECO:0000313" key="1">
    <source>
        <dbReference type="EMBL" id="XRL96774.1"/>
    </source>
</evidence>
<dbReference type="Proteomes" id="UP001214898">
    <property type="component" value="Chromosome"/>
</dbReference>
<organism evidence="1 2">
    <name type="scientific">Bacillus subtilis</name>
    <dbReference type="NCBI Taxonomy" id="1423"/>
    <lineage>
        <taxon>Bacteria</taxon>
        <taxon>Bacillati</taxon>
        <taxon>Bacillota</taxon>
        <taxon>Bacilli</taxon>
        <taxon>Bacillales</taxon>
        <taxon>Bacillaceae</taxon>
        <taxon>Bacillus</taxon>
    </lineage>
</organism>
<name>A0AC62A4B8_BACIU</name>
<gene>
    <name evidence="1" type="ORF">P5633_21990</name>
</gene>
<sequence length="45" mass="5071">MKSINGKPVKFLVGDVNEPNYEKIARSILRLSRKIKQPESEKGTA</sequence>
<reference evidence="1" key="1">
    <citation type="submission" date="2025-02" db="EMBL/GenBank/DDBJ databases">
        <title>Complete genome sequences of 52 Bacillus and Priestia strains isolated from West-African fermentations and 26 reference strains from the DSMZ collection.</title>
        <authorList>
            <person name="Wiedenbein E.S."/>
            <person name="Canoy T.S."/>
            <person name="Hui Y."/>
            <person name="Parkouda C."/>
            <person name="Dawende C."/>
            <person name="Ametefe E."/>
            <person name="Jespersen L."/>
            <person name="Nielsen D.S."/>
        </authorList>
    </citation>
    <scope>NUCLEOTIDE SEQUENCE</scope>
    <source>
        <strain evidence="1">PRO56</strain>
    </source>
</reference>
<protein>
    <submittedName>
        <fullName evidence="1">Uncharacterized protein</fullName>
    </submittedName>
</protein>
<dbReference type="EMBL" id="CP120576">
    <property type="protein sequence ID" value="XRL96774.1"/>
    <property type="molecule type" value="Genomic_DNA"/>
</dbReference>
<accession>A0AC62A4B8</accession>